<organism evidence="2 3">
    <name type="scientific">Butyrivibrio proteoclasticus (strain ATCC 51982 / DSM 14932 / B316)</name>
    <name type="common">Clostridium proteoclasticum</name>
    <dbReference type="NCBI Taxonomy" id="515622"/>
    <lineage>
        <taxon>Bacteria</taxon>
        <taxon>Bacillati</taxon>
        <taxon>Bacillota</taxon>
        <taxon>Clostridia</taxon>
        <taxon>Lachnospirales</taxon>
        <taxon>Lachnospiraceae</taxon>
        <taxon>Butyrivibrio</taxon>
    </lineage>
</organism>
<gene>
    <name evidence="2" type="ordered locus">bpr_I2545</name>
</gene>
<protein>
    <recommendedName>
        <fullName evidence="4">O-Antigen ligase</fullName>
    </recommendedName>
</protein>
<feature type="transmembrane region" description="Helical" evidence="1">
    <location>
        <begin position="182"/>
        <end position="206"/>
    </location>
</feature>
<feature type="transmembrane region" description="Helical" evidence="1">
    <location>
        <begin position="472"/>
        <end position="493"/>
    </location>
</feature>
<evidence type="ECO:0008006" key="4">
    <source>
        <dbReference type="Google" id="ProtNLM"/>
    </source>
</evidence>
<feature type="transmembrane region" description="Helical" evidence="1">
    <location>
        <begin position="251"/>
        <end position="270"/>
    </location>
</feature>
<feature type="transmembrane region" description="Helical" evidence="1">
    <location>
        <begin position="826"/>
        <end position="842"/>
    </location>
</feature>
<dbReference type="EMBL" id="CP001810">
    <property type="protein sequence ID" value="ADL35278.1"/>
    <property type="molecule type" value="Genomic_DNA"/>
</dbReference>
<feature type="transmembrane region" description="Helical" evidence="1">
    <location>
        <begin position="798"/>
        <end position="819"/>
    </location>
</feature>
<keyword evidence="1" id="KW-0472">Membrane</keyword>
<dbReference type="Proteomes" id="UP000001299">
    <property type="component" value="Chromosome 1"/>
</dbReference>
<dbReference type="AlphaFoldDB" id="E0RX67"/>
<evidence type="ECO:0000256" key="1">
    <source>
        <dbReference type="SAM" id="Phobius"/>
    </source>
</evidence>
<sequence length="874" mass="98726">MRQIISRKTAITITTILLALVAILSIFPLRIWTNVKEYSAGGEYTQDSGVINYEYTLMQKFVTQYDRLSSVDVYVSEMINGRYIGVSVYDENAIEILRTFIDTDGHDLPGFINVPLELNLEVGKEYYIGLKGCRSKYLVGLEDLSGEAGYVGSLYYNWEEIPGQHIYARYNYRMPVSKSASLSAILVIALACFIILAVTGAFYKKFPEKNALSTGESLLRVVANPIAAAFFGALMIMVFPLKVFDLRVADIIFYEIGLIIAAGMAFYGINHKVVSHKFGISFWNGINEKNRIVYALQMLMIALAIWHASDYMNGLYDIFHTLSERRMVICLLLLIILTFSFTDVFNIYNLLWLIVSCIGAISYYRANVLGPDEKEFDLHNMALKYLIIIVILAGFVVINLIRSLVSSITHNIRSSKKVFNTCRRISVFGCVLILLFAMLIIFRNTRTWGIFLTLIYGGLYFRLYYWNGKKDWYKILSGGLMLNFAISLGYSLLHRYFPGYVSGRFGFIFHTVTVTAEYLTFMGAVATVMLAIKVVAFPKGLHFTELFKTAWKEIILFGWIMAYAIFTVSRTAYVAICAVILAVLLVVVSQYKRQFFRIIAVMLVSVIVCFPAAFTLQRIIPTVVTQPVFYVIDDADASIRGGASWDNPNFMCVERFVNLFGLKILGIEADDYFYPVDTYNYDEKGQPVLDNYGYPIENSVEEYYQQGAILLPQPVGDYLVANGFTHAEYLMLMDTLNEYVDVDNRLDVISNGRITIFNSYLKDMNMFGHEAMGAELPNGEIAVHAHNTYIQVAYDNGIITGVVFVLLILAALISGAGMYKKNKEKNPLTLISFAITIGFVVAGMTEWVFHLCNPMTVALMLSFAGMIFKEKTNE</sequence>
<dbReference type="STRING" id="515622.bpr_I2545"/>
<evidence type="ECO:0000313" key="3">
    <source>
        <dbReference type="Proteomes" id="UP000001299"/>
    </source>
</evidence>
<keyword evidence="3" id="KW-1185">Reference proteome</keyword>
<feature type="transmembrane region" description="Helical" evidence="1">
    <location>
        <begin position="12"/>
        <end position="32"/>
    </location>
</feature>
<feature type="transmembrane region" description="Helical" evidence="1">
    <location>
        <begin position="448"/>
        <end position="465"/>
    </location>
</feature>
<proteinExistence type="predicted"/>
<feature type="transmembrane region" description="Helical" evidence="1">
    <location>
        <begin position="325"/>
        <end position="342"/>
    </location>
</feature>
<dbReference type="eggNOG" id="ENOG502Z9GS">
    <property type="taxonomic scope" value="Bacteria"/>
</dbReference>
<dbReference type="RefSeq" id="WP_013281931.1">
    <property type="nucleotide sequence ID" value="NC_014387.1"/>
</dbReference>
<feature type="transmembrane region" description="Helical" evidence="1">
    <location>
        <begin position="595"/>
        <end position="614"/>
    </location>
</feature>
<keyword evidence="1" id="KW-0812">Transmembrane</keyword>
<dbReference type="KEGG" id="bpb:bpr_I2545"/>
<feature type="transmembrane region" description="Helical" evidence="1">
    <location>
        <begin position="218"/>
        <end position="239"/>
    </location>
</feature>
<feature type="transmembrane region" description="Helical" evidence="1">
    <location>
        <begin position="518"/>
        <end position="537"/>
    </location>
</feature>
<name>E0RX67_BUTPB</name>
<reference evidence="2 3" key="1">
    <citation type="journal article" date="2010" name="PLoS ONE">
        <title>The glycobiome of the rumen bacterium Butyrivibrio proteoclasticus B316(T) highlights adaptation to a polysaccharide-rich environment.</title>
        <authorList>
            <person name="Kelly W.J."/>
            <person name="Leahy S.C."/>
            <person name="Altermann E."/>
            <person name="Yeoman C.J."/>
            <person name="Dunne J.C."/>
            <person name="Kong Z."/>
            <person name="Pacheco D.M."/>
            <person name="Li D."/>
            <person name="Noel S.J."/>
            <person name="Moon C.D."/>
            <person name="Cookson A.L."/>
            <person name="Attwood G.T."/>
        </authorList>
    </citation>
    <scope>NUCLEOTIDE SEQUENCE [LARGE SCALE GENOMIC DNA]</scope>
    <source>
        <strain evidence="3">ATCC 51982 / DSM 14932 / B316</strain>
    </source>
</reference>
<keyword evidence="1" id="KW-1133">Transmembrane helix</keyword>
<feature type="transmembrane region" description="Helical" evidence="1">
    <location>
        <begin position="549"/>
        <end position="566"/>
    </location>
</feature>
<feature type="transmembrane region" description="Helical" evidence="1">
    <location>
        <begin position="385"/>
        <end position="405"/>
    </location>
</feature>
<dbReference type="HOGENOM" id="CLU_328407_0_0_9"/>
<feature type="transmembrane region" description="Helical" evidence="1">
    <location>
        <begin position="291"/>
        <end position="309"/>
    </location>
</feature>
<accession>E0RX67</accession>
<evidence type="ECO:0000313" key="2">
    <source>
        <dbReference type="EMBL" id="ADL35278.1"/>
    </source>
</evidence>
<feature type="transmembrane region" description="Helical" evidence="1">
    <location>
        <begin position="425"/>
        <end position="442"/>
    </location>
</feature>